<feature type="domain" description="Carbohydrate kinase PfkB" evidence="11">
    <location>
        <begin position="2"/>
        <end position="285"/>
    </location>
</feature>
<proteinExistence type="inferred from homology"/>
<evidence type="ECO:0000256" key="3">
    <source>
        <dbReference type="ARBA" id="ARBA00022741"/>
    </source>
</evidence>
<reference evidence="12 13" key="1">
    <citation type="submission" date="2019-09" db="EMBL/GenBank/DDBJ databases">
        <title>Bacillus ochoae sp. nov., Paenibacillus whitsoniae sp. nov., Paenibacillus spiritus sp. nov. Isolated from the Mars Exploration Rover during spacecraft assembly.</title>
        <authorList>
            <person name="Seuylemezian A."/>
            <person name="Vaishampayan P."/>
        </authorList>
    </citation>
    <scope>NUCLEOTIDE SEQUENCE [LARGE SCALE GENOMIC DNA]</scope>
    <source>
        <strain evidence="12 13">MER_111</strain>
    </source>
</reference>
<feature type="binding site" evidence="9">
    <location>
        <begin position="39"/>
        <end position="43"/>
    </location>
    <ligand>
        <name>substrate</name>
    </ligand>
</feature>
<keyword evidence="4 9" id="KW-0418">Kinase</keyword>
<comment type="similarity">
    <text evidence="9">Belongs to the carbohydrate kinase PfkB family. Ribokinase subfamily.</text>
</comment>
<evidence type="ECO:0000259" key="11">
    <source>
        <dbReference type="Pfam" id="PF00294"/>
    </source>
</evidence>
<accession>A0A5J5GHN1</accession>
<organism evidence="12 13">
    <name type="scientific">Paenibacillus spiritus</name>
    <dbReference type="NCBI Taxonomy" id="2496557"/>
    <lineage>
        <taxon>Bacteria</taxon>
        <taxon>Bacillati</taxon>
        <taxon>Bacillota</taxon>
        <taxon>Bacilli</taxon>
        <taxon>Bacillales</taxon>
        <taxon>Paenibacillaceae</taxon>
        <taxon>Paenibacillus</taxon>
    </lineage>
</organism>
<feature type="binding site" evidence="9">
    <location>
        <position position="277"/>
    </location>
    <ligand>
        <name>K(+)</name>
        <dbReference type="ChEBI" id="CHEBI:29103"/>
    </ligand>
</feature>
<dbReference type="InterPro" id="IPR029056">
    <property type="entry name" value="Ribokinase-like"/>
</dbReference>
<feature type="binding site" evidence="9">
    <location>
        <position position="240"/>
    </location>
    <ligand>
        <name>K(+)</name>
        <dbReference type="ChEBI" id="CHEBI:29103"/>
    </ligand>
</feature>
<dbReference type="PANTHER" id="PTHR10584">
    <property type="entry name" value="SUGAR KINASE"/>
    <property type="match status" value="1"/>
</dbReference>
<dbReference type="GO" id="GO:0004747">
    <property type="term" value="F:ribokinase activity"/>
    <property type="evidence" value="ECO:0007669"/>
    <property type="project" value="UniProtKB-UniRule"/>
</dbReference>
<dbReference type="CDD" id="cd01174">
    <property type="entry name" value="ribokinase"/>
    <property type="match status" value="1"/>
</dbReference>
<feature type="binding site" evidence="9">
    <location>
        <begin position="243"/>
        <end position="244"/>
    </location>
    <ligand>
        <name>ATP</name>
        <dbReference type="ChEBI" id="CHEBI:30616"/>
    </ligand>
</feature>
<dbReference type="GO" id="GO:0005829">
    <property type="term" value="C:cytosol"/>
    <property type="evidence" value="ECO:0007669"/>
    <property type="project" value="TreeGrafter"/>
</dbReference>
<keyword evidence="7 9" id="KW-0630">Potassium</keyword>
<evidence type="ECO:0000313" key="12">
    <source>
        <dbReference type="EMBL" id="KAA9007739.1"/>
    </source>
</evidence>
<keyword evidence="5 9" id="KW-0067">ATP-binding</keyword>
<protein>
    <recommendedName>
        <fullName evidence="9 10">Ribokinase</fullName>
        <shortName evidence="9">RK</shortName>
        <ecNumber evidence="9 10">2.7.1.15</ecNumber>
    </recommendedName>
</protein>
<keyword evidence="3 9" id="KW-0547">Nucleotide-binding</keyword>
<keyword evidence="9" id="KW-0963">Cytoplasm</keyword>
<evidence type="ECO:0000256" key="9">
    <source>
        <dbReference type="HAMAP-Rule" id="MF_01987"/>
    </source>
</evidence>
<dbReference type="GO" id="GO:0005524">
    <property type="term" value="F:ATP binding"/>
    <property type="evidence" value="ECO:0007669"/>
    <property type="project" value="UniProtKB-UniRule"/>
</dbReference>
<dbReference type="EC" id="2.7.1.15" evidence="9 10"/>
<evidence type="ECO:0000256" key="8">
    <source>
        <dbReference type="ARBA" id="ARBA00023277"/>
    </source>
</evidence>
<dbReference type="Pfam" id="PF00294">
    <property type="entry name" value="PfkB"/>
    <property type="match status" value="1"/>
</dbReference>
<comment type="subunit">
    <text evidence="9">Homodimer.</text>
</comment>
<dbReference type="NCBIfam" id="TIGR02152">
    <property type="entry name" value="D_ribokin_bact"/>
    <property type="match status" value="1"/>
</dbReference>
<feature type="binding site" evidence="9">
    <location>
        <position position="274"/>
    </location>
    <ligand>
        <name>K(+)</name>
        <dbReference type="ChEBI" id="CHEBI:29103"/>
    </ligand>
</feature>
<feature type="binding site" evidence="9">
    <location>
        <position position="279"/>
    </location>
    <ligand>
        <name>K(+)</name>
        <dbReference type="ChEBI" id="CHEBI:29103"/>
    </ligand>
</feature>
<comment type="activity regulation">
    <text evidence="9">Activated by a monovalent cation that binds near, but not in, the active site. The most likely occupant of the site in vivo is potassium. Ion binding induces a conformational change that may alter substrate affinity.</text>
</comment>
<comment type="caution">
    <text evidence="9">Lacks conserved residue(s) required for the propagation of feature annotation.</text>
</comment>
<evidence type="ECO:0000256" key="10">
    <source>
        <dbReference type="NCBIfam" id="TIGR02152"/>
    </source>
</evidence>
<comment type="pathway">
    <text evidence="9">Carbohydrate metabolism; D-ribose degradation; D-ribose 5-phosphate from beta-D-ribopyranose: step 2/2.</text>
</comment>
<dbReference type="OrthoDB" id="9775849at2"/>
<gene>
    <name evidence="9 12" type="primary">rbsK</name>
    <name evidence="12" type="ORF">F4V43_04490</name>
</gene>
<dbReference type="InterPro" id="IPR011877">
    <property type="entry name" value="Ribokinase"/>
</dbReference>
<feature type="binding site" evidence="9">
    <location>
        <begin position="11"/>
        <end position="13"/>
    </location>
    <ligand>
        <name>substrate</name>
    </ligand>
</feature>
<dbReference type="Gene3D" id="3.40.1190.20">
    <property type="match status" value="1"/>
</dbReference>
<dbReference type="EMBL" id="VYKK01000004">
    <property type="protein sequence ID" value="KAA9007739.1"/>
    <property type="molecule type" value="Genomic_DNA"/>
</dbReference>
<evidence type="ECO:0000313" key="13">
    <source>
        <dbReference type="Proteomes" id="UP000367750"/>
    </source>
</evidence>
<keyword evidence="6 9" id="KW-0460">Magnesium</keyword>
<feature type="binding site" evidence="9">
    <location>
        <begin position="212"/>
        <end position="217"/>
    </location>
    <ligand>
        <name>ATP</name>
        <dbReference type="ChEBI" id="CHEBI:30616"/>
    </ligand>
</feature>
<comment type="caution">
    <text evidence="12">The sequence shown here is derived from an EMBL/GenBank/DDBJ whole genome shotgun (WGS) entry which is preliminary data.</text>
</comment>
<dbReference type="Proteomes" id="UP000367750">
    <property type="component" value="Unassembled WGS sequence"/>
</dbReference>
<feature type="binding site" evidence="9">
    <location>
        <position position="141"/>
    </location>
    <ligand>
        <name>substrate</name>
    </ligand>
</feature>
<feature type="binding site" evidence="9">
    <location>
        <position position="185"/>
    </location>
    <ligand>
        <name>ATP</name>
        <dbReference type="ChEBI" id="CHEBI:30616"/>
    </ligand>
</feature>
<dbReference type="PRINTS" id="PR00990">
    <property type="entry name" value="RIBOKINASE"/>
</dbReference>
<keyword evidence="13" id="KW-1185">Reference proteome</keyword>
<dbReference type="UniPathway" id="UPA00916">
    <property type="reaction ID" value="UER00889"/>
</dbReference>
<keyword evidence="2 9" id="KW-0479">Metal-binding</keyword>
<dbReference type="GO" id="GO:0046872">
    <property type="term" value="F:metal ion binding"/>
    <property type="evidence" value="ECO:0007669"/>
    <property type="project" value="UniProtKB-KW"/>
</dbReference>
<evidence type="ECO:0000256" key="7">
    <source>
        <dbReference type="ARBA" id="ARBA00022958"/>
    </source>
</evidence>
<comment type="function">
    <text evidence="9">Catalyzes the phosphorylation of ribose at O-5 in a reaction requiring ATP and magnesium. The resulting D-ribose-5-phosphate can then be used either for sythesis of nucleotides, histidine, and tryptophan, or as a component of the pentose phosphate pathway.</text>
</comment>
<dbReference type="AlphaFoldDB" id="A0A5J5GHN1"/>
<feature type="active site" description="Proton acceptor" evidence="9">
    <location>
        <position position="244"/>
    </location>
</feature>
<evidence type="ECO:0000256" key="1">
    <source>
        <dbReference type="ARBA" id="ARBA00022679"/>
    </source>
</evidence>
<feature type="binding site" evidence="9">
    <location>
        <position position="268"/>
    </location>
    <ligand>
        <name>ATP</name>
        <dbReference type="ChEBI" id="CHEBI:30616"/>
    </ligand>
</feature>
<comment type="subcellular location">
    <subcellularLocation>
        <location evidence="9">Cytoplasm</location>
    </subcellularLocation>
</comment>
<dbReference type="HAMAP" id="MF_01987">
    <property type="entry name" value="Ribokinase"/>
    <property type="match status" value="1"/>
</dbReference>
<name>A0A5J5GHN1_9BACL</name>
<feature type="binding site" evidence="9">
    <location>
        <position position="244"/>
    </location>
    <ligand>
        <name>substrate</name>
    </ligand>
</feature>
<evidence type="ECO:0000256" key="2">
    <source>
        <dbReference type="ARBA" id="ARBA00022723"/>
    </source>
</evidence>
<evidence type="ECO:0000256" key="6">
    <source>
        <dbReference type="ARBA" id="ARBA00022842"/>
    </source>
</evidence>
<dbReference type="SUPFAM" id="SSF53613">
    <property type="entry name" value="Ribokinase-like"/>
    <property type="match status" value="1"/>
</dbReference>
<comment type="catalytic activity">
    <reaction evidence="9">
        <text>D-ribose + ATP = D-ribose 5-phosphate + ADP + H(+)</text>
        <dbReference type="Rhea" id="RHEA:13697"/>
        <dbReference type="ChEBI" id="CHEBI:15378"/>
        <dbReference type="ChEBI" id="CHEBI:30616"/>
        <dbReference type="ChEBI" id="CHEBI:47013"/>
        <dbReference type="ChEBI" id="CHEBI:78346"/>
        <dbReference type="ChEBI" id="CHEBI:456216"/>
        <dbReference type="EC" id="2.7.1.15"/>
    </reaction>
</comment>
<evidence type="ECO:0000256" key="4">
    <source>
        <dbReference type="ARBA" id="ARBA00022777"/>
    </source>
</evidence>
<dbReference type="GO" id="GO:0019303">
    <property type="term" value="P:D-ribose catabolic process"/>
    <property type="evidence" value="ECO:0007669"/>
    <property type="project" value="UniProtKB-UniRule"/>
</dbReference>
<dbReference type="InterPro" id="IPR002139">
    <property type="entry name" value="Ribo/fructo_kinase"/>
</dbReference>
<dbReference type="RefSeq" id="WP_150457028.1">
    <property type="nucleotide sequence ID" value="NZ_VYKK01000004.1"/>
</dbReference>
<sequence length="296" mass="30975">MGKVTVVGSAAMDLTVHVHKRPAAGETVIGSRLYLSPGGKGANQAVAAARLGAETFFVGCIGKDGYGEMIRRNLLSQGVDVSWLEDTDACGSGTAHITLSEADGDNSIVVIQGANALVNPDLVRRAAARLKESDVVLIQNEIPADAIDSVLDCCRTCGVKTILNPAPAGGLAPETLLKATWVIPNEHELHAWFPEQNLEDVLKAYPGKVIVTLGEQGAVYWEKDAVVRIPSYKVEAIDTTGAGDTFVGALGAALSEGQPIKEALRFANAAAALSVQQLGAQGGMPVREEVEQLLKG</sequence>
<dbReference type="PANTHER" id="PTHR10584:SF166">
    <property type="entry name" value="RIBOKINASE"/>
    <property type="match status" value="1"/>
</dbReference>
<keyword evidence="1 9" id="KW-0808">Transferase</keyword>
<comment type="cofactor">
    <cofactor evidence="9">
        <name>Mg(2+)</name>
        <dbReference type="ChEBI" id="CHEBI:18420"/>
    </cofactor>
    <text evidence="9">Requires a divalent cation, most likely magnesium in vivo, as an electrophilic catalyst to aid phosphoryl group transfer. It is the chelate of the metal and the nucleotide that is the actual substrate.</text>
</comment>
<keyword evidence="8 9" id="KW-0119">Carbohydrate metabolism</keyword>
<dbReference type="InterPro" id="IPR011611">
    <property type="entry name" value="PfkB_dom"/>
</dbReference>
<evidence type="ECO:0000256" key="5">
    <source>
        <dbReference type="ARBA" id="ARBA00022840"/>
    </source>
</evidence>
<feature type="binding site" evidence="9">
    <location>
        <position position="238"/>
    </location>
    <ligand>
        <name>K(+)</name>
        <dbReference type="ChEBI" id="CHEBI:29103"/>
    </ligand>
</feature>